<evidence type="ECO:0008006" key="4">
    <source>
        <dbReference type="Google" id="ProtNLM"/>
    </source>
</evidence>
<keyword evidence="1" id="KW-0732">Signal</keyword>
<reference evidence="2 3" key="1">
    <citation type="submission" date="2017-01" db="EMBL/GenBank/DDBJ databases">
        <title>Novel large sulfur bacteria in the metagenomes of groundwater-fed chemosynthetic microbial mats in the Lake Huron basin.</title>
        <authorList>
            <person name="Sharrar A.M."/>
            <person name="Flood B.E."/>
            <person name="Bailey J.V."/>
            <person name="Jones D.S."/>
            <person name="Biddanda B."/>
            <person name="Ruberg S.A."/>
            <person name="Marcus D.N."/>
            <person name="Dick G.J."/>
        </authorList>
    </citation>
    <scope>NUCLEOTIDE SEQUENCE [LARGE SCALE GENOMIC DNA]</scope>
    <source>
        <strain evidence="2">A8</strain>
    </source>
</reference>
<gene>
    <name evidence="2" type="ORF">BWK73_46520</name>
</gene>
<organism evidence="2 3">
    <name type="scientific">Thiothrix lacustris</name>
    <dbReference type="NCBI Taxonomy" id="525917"/>
    <lineage>
        <taxon>Bacteria</taxon>
        <taxon>Pseudomonadati</taxon>
        <taxon>Pseudomonadota</taxon>
        <taxon>Gammaproteobacteria</taxon>
        <taxon>Thiotrichales</taxon>
        <taxon>Thiotrichaceae</taxon>
        <taxon>Thiothrix</taxon>
    </lineage>
</organism>
<evidence type="ECO:0000313" key="2">
    <source>
        <dbReference type="EMBL" id="OQX01292.1"/>
    </source>
</evidence>
<sequence length="425" mass="44046">MKQSLSLATAVLSLATSVNATQIITPTAASSEVSAGSSVVFAPRYSVTAPDNGAEAGLGLRVHFNANAVDFKSVTSPFAYGLQPIGEVTADTADFDADPTTDRYVILAWVDLTAQWPGASELPLTLGNVLFQVKSGFSGTTHLRTSASDTANGTAFQSTPMTLNIAAAAPPAVILRGLLQGAYSKSTGLMRDGLRASTLIPSTQPYASLGHSGSETTTSTLLNTTGANAPVDWVLVELCDKTTPQTRLASKAALVQADGDVVDAATGSTTLSFADVSAGTYYLALRHRNHLGMMSAAPLNLSATPTAVDFSQASTVVYGTDVRITQGAVLLLPTGDVNHDNKLIADGPSNDRNTVLGTVLSNASNPGGHTNFQLHGYYPSDLNLDGKTLYVGPDNDVNTLLANILLSPQNSTSSTNYILPGSLPQ</sequence>
<feature type="signal peptide" evidence="1">
    <location>
        <begin position="1"/>
        <end position="20"/>
    </location>
</feature>
<proteinExistence type="predicted"/>
<protein>
    <recommendedName>
        <fullName evidence="4">Bacterial Ig-like domain-containing protein</fullName>
    </recommendedName>
</protein>
<feature type="chain" id="PRO_5012123928" description="Bacterial Ig-like domain-containing protein" evidence="1">
    <location>
        <begin position="21"/>
        <end position="425"/>
    </location>
</feature>
<dbReference type="Proteomes" id="UP000192491">
    <property type="component" value="Unassembled WGS sequence"/>
</dbReference>
<comment type="caution">
    <text evidence="2">The sequence shown here is derived from an EMBL/GenBank/DDBJ whole genome shotgun (WGS) entry which is preliminary data.</text>
</comment>
<accession>A0A1Y1QA72</accession>
<evidence type="ECO:0000313" key="3">
    <source>
        <dbReference type="Proteomes" id="UP000192491"/>
    </source>
</evidence>
<dbReference type="AlphaFoldDB" id="A0A1Y1QA72"/>
<evidence type="ECO:0000256" key="1">
    <source>
        <dbReference type="SAM" id="SignalP"/>
    </source>
</evidence>
<dbReference type="EMBL" id="MTEJ01000590">
    <property type="protein sequence ID" value="OQX01292.1"/>
    <property type="molecule type" value="Genomic_DNA"/>
</dbReference>
<name>A0A1Y1QA72_9GAMM</name>